<evidence type="ECO:0000256" key="2">
    <source>
        <dbReference type="SAM" id="Phobius"/>
    </source>
</evidence>
<accession>A0A9W8Z4G0</accession>
<evidence type="ECO:0000256" key="1">
    <source>
        <dbReference type="SAM" id="MobiDB-lite"/>
    </source>
</evidence>
<keyword evidence="2" id="KW-1133">Transmembrane helix</keyword>
<feature type="compositionally biased region" description="Basic and acidic residues" evidence="1">
    <location>
        <begin position="154"/>
        <end position="167"/>
    </location>
</feature>
<protein>
    <recommendedName>
        <fullName evidence="5">Integral membrane protein</fullName>
    </recommendedName>
</protein>
<dbReference type="PANTHER" id="PTHR33048:SF96">
    <property type="entry name" value="INTEGRAL MEMBRANE PROTEIN"/>
    <property type="match status" value="1"/>
</dbReference>
<name>A0A9W8Z4G0_9PEZI</name>
<keyword evidence="2" id="KW-0472">Membrane</keyword>
<reference evidence="3" key="1">
    <citation type="submission" date="2022-10" db="EMBL/GenBank/DDBJ databases">
        <title>Tapping the CABI collections for fungal endophytes: first genome assemblies for Collariella, Neodidymelliopsis, Ascochyta clinopodiicola, Didymella pomorum, Didymosphaeria variabile, Neocosmospora piperis and Neocucurbitaria cava.</title>
        <authorList>
            <person name="Hill R."/>
        </authorList>
    </citation>
    <scope>NUCLEOTIDE SEQUENCE</scope>
    <source>
        <strain evidence="3">IMI 355082</strain>
    </source>
</reference>
<proteinExistence type="predicted"/>
<sequence>MRRRLRISVMFILGIGALASIAVTVRCFYYKYYDVAKYPDNYLFHLGITVLLSMSECGLGIVAVSLPPLCRLFGRYFDQSSDQSSGEGSGFPSGKTSKFSDDTPKRGRSVPTWNRIDDEDDEIALQPMENTLGQNAAPEGDKALKHPYMSTWDGPKDDSREQTSEAM</sequence>
<organism evidence="3 4">
    <name type="scientific">Gnomoniopsis smithogilvyi</name>
    <dbReference type="NCBI Taxonomy" id="1191159"/>
    <lineage>
        <taxon>Eukaryota</taxon>
        <taxon>Fungi</taxon>
        <taxon>Dikarya</taxon>
        <taxon>Ascomycota</taxon>
        <taxon>Pezizomycotina</taxon>
        <taxon>Sordariomycetes</taxon>
        <taxon>Sordariomycetidae</taxon>
        <taxon>Diaporthales</taxon>
        <taxon>Gnomoniaceae</taxon>
        <taxon>Gnomoniopsis</taxon>
    </lineage>
</organism>
<evidence type="ECO:0000313" key="3">
    <source>
        <dbReference type="EMBL" id="KAJ4397681.1"/>
    </source>
</evidence>
<keyword evidence="4" id="KW-1185">Reference proteome</keyword>
<dbReference type="EMBL" id="JAPEVB010000001">
    <property type="protein sequence ID" value="KAJ4397681.1"/>
    <property type="molecule type" value="Genomic_DNA"/>
</dbReference>
<gene>
    <name evidence="3" type="ORF">N0V93_001914</name>
</gene>
<dbReference type="PANTHER" id="PTHR33048">
    <property type="entry name" value="PTH11-LIKE INTEGRAL MEMBRANE PROTEIN (AFU_ORTHOLOGUE AFUA_5G11245)"/>
    <property type="match status" value="1"/>
</dbReference>
<evidence type="ECO:0000313" key="4">
    <source>
        <dbReference type="Proteomes" id="UP001140453"/>
    </source>
</evidence>
<dbReference type="OrthoDB" id="3897607at2759"/>
<dbReference type="InterPro" id="IPR052337">
    <property type="entry name" value="SAT4-like"/>
</dbReference>
<dbReference type="Proteomes" id="UP001140453">
    <property type="component" value="Unassembled WGS sequence"/>
</dbReference>
<comment type="caution">
    <text evidence="3">The sequence shown here is derived from an EMBL/GenBank/DDBJ whole genome shotgun (WGS) entry which is preliminary data.</text>
</comment>
<feature type="region of interest" description="Disordered" evidence="1">
    <location>
        <begin position="80"/>
        <end position="167"/>
    </location>
</feature>
<keyword evidence="2" id="KW-0812">Transmembrane</keyword>
<dbReference type="AlphaFoldDB" id="A0A9W8Z4G0"/>
<evidence type="ECO:0008006" key="5">
    <source>
        <dbReference type="Google" id="ProtNLM"/>
    </source>
</evidence>
<feature type="transmembrane region" description="Helical" evidence="2">
    <location>
        <begin position="43"/>
        <end position="66"/>
    </location>
</feature>